<organism evidence="3 4">
    <name type="scientific">Alistipes communis</name>
    <dbReference type="NCBI Taxonomy" id="2585118"/>
    <lineage>
        <taxon>Bacteria</taxon>
        <taxon>Pseudomonadati</taxon>
        <taxon>Bacteroidota</taxon>
        <taxon>Bacteroidia</taxon>
        <taxon>Bacteroidales</taxon>
        <taxon>Rikenellaceae</taxon>
        <taxon>Alistipes</taxon>
    </lineage>
</organism>
<protein>
    <submittedName>
        <fullName evidence="3">Membrane protein</fullName>
    </submittedName>
</protein>
<keyword evidence="2" id="KW-0812">Transmembrane</keyword>
<dbReference type="GO" id="GO:0015562">
    <property type="term" value="F:efflux transmembrane transporter activity"/>
    <property type="evidence" value="ECO:0007669"/>
    <property type="project" value="InterPro"/>
</dbReference>
<evidence type="ECO:0000256" key="2">
    <source>
        <dbReference type="RuleBase" id="RU362097"/>
    </source>
</evidence>
<dbReference type="GO" id="GO:0005886">
    <property type="term" value="C:plasma membrane"/>
    <property type="evidence" value="ECO:0007669"/>
    <property type="project" value="UniProtKB-SubCell"/>
</dbReference>
<dbReference type="GeneID" id="78342122"/>
<keyword evidence="2" id="KW-0564">Palmitate</keyword>
<dbReference type="Proteomes" id="UP000318946">
    <property type="component" value="Chromosome"/>
</dbReference>
<dbReference type="Pfam" id="PF02321">
    <property type="entry name" value="OEP"/>
    <property type="match status" value="2"/>
</dbReference>
<proteinExistence type="inferred from homology"/>
<dbReference type="EMBL" id="AP019735">
    <property type="protein sequence ID" value="BBL04089.1"/>
    <property type="molecule type" value="Genomic_DNA"/>
</dbReference>
<gene>
    <name evidence="3" type="ORF">A5CBH24_14020</name>
</gene>
<name>A0A4Y1WUY4_9BACT</name>
<evidence type="ECO:0000313" key="3">
    <source>
        <dbReference type="EMBL" id="BBL04089.1"/>
    </source>
</evidence>
<dbReference type="RefSeq" id="WP_141412634.1">
    <property type="nucleotide sequence ID" value="NZ_AP019735.1"/>
</dbReference>
<keyword evidence="2" id="KW-0472">Membrane</keyword>
<evidence type="ECO:0000313" key="4">
    <source>
        <dbReference type="Proteomes" id="UP000318946"/>
    </source>
</evidence>
<sequence>MKRDKIVYGALLCGVVLLCNSCMLGRRQIKSPELELPATVVADATDSLTMADMAWWNVYSDSTLTALIERTLERNKDMLAASARVRRMRALGRVARADQLPSVSGQLAADTEHNDYDGEAAKNDPEFDAKVSLAWELDLWGNLRWANRKAVAEYLATVDAQRALQMTLVAEVATAYYELVALDQELSIVRRTLQTRKEGVRQARLRFEGGLTSETALQQAKVELASTATLIPGLESRIALKEHQIALLAGAYPTLRIDRQTMEMHARLPERLKVGLPSELLKRRPDLRQSEQTLRAAEAAMGMASADRFPRITFSLTGGWENDDLKGLFSSPFSYVNGSLVSPLFSFGKKKAKYKAALAACDEARLNYEQKVLEAFREVNDAVVTYRNVRTAAALKRDLQQAAQKYVELAQLQYFNGVINYLDVLDAQRKYFDAQIGLSNAVRDEHLAMVDLYKALGGGWGVERE</sequence>
<keyword evidence="4" id="KW-1185">Reference proteome</keyword>
<dbReference type="PANTHER" id="PTHR30203">
    <property type="entry name" value="OUTER MEMBRANE CATION EFFLUX PROTEIN"/>
    <property type="match status" value="1"/>
</dbReference>
<dbReference type="PANTHER" id="PTHR30203:SF33">
    <property type="entry name" value="BLR4455 PROTEIN"/>
    <property type="match status" value="1"/>
</dbReference>
<evidence type="ECO:0000256" key="1">
    <source>
        <dbReference type="ARBA" id="ARBA00007613"/>
    </source>
</evidence>
<accession>A0A4Y1WUY4</accession>
<keyword evidence="2" id="KW-1134">Transmembrane beta strand</keyword>
<dbReference type="SUPFAM" id="SSF56954">
    <property type="entry name" value="Outer membrane efflux proteins (OEP)"/>
    <property type="match status" value="1"/>
</dbReference>
<dbReference type="InterPro" id="IPR003423">
    <property type="entry name" value="OMP_efflux"/>
</dbReference>
<dbReference type="Gene3D" id="1.20.1600.10">
    <property type="entry name" value="Outer membrane efflux proteins (OEP)"/>
    <property type="match status" value="1"/>
</dbReference>
<dbReference type="Gene3D" id="2.20.200.10">
    <property type="entry name" value="Outer membrane efflux proteins (OEP)"/>
    <property type="match status" value="1"/>
</dbReference>
<comment type="similarity">
    <text evidence="1 2">Belongs to the outer membrane factor (OMF) (TC 1.B.17) family.</text>
</comment>
<dbReference type="OrthoDB" id="9770517at2"/>
<reference evidence="4" key="1">
    <citation type="submission" date="2019-06" db="EMBL/GenBank/DDBJ databases">
        <title>Alistipes onderdonkii subsp. vulgaris subsp. nov., Alistipes dispar sp. nov. and Alistipes communis sp. nov., isolated from human faeces, and creation of Alistipes onderdonkii subsp. onderdonkii subsp. nov.</title>
        <authorList>
            <person name="Sakamoto M."/>
            <person name="Ikeyama N."/>
            <person name="Ogata Y."/>
            <person name="Suda W."/>
            <person name="Iino T."/>
            <person name="Hattori M."/>
            <person name="Ohkuma M."/>
        </authorList>
    </citation>
    <scope>NUCLEOTIDE SEQUENCE [LARGE SCALE GENOMIC DNA]</scope>
    <source>
        <strain evidence="4">5CBH24</strain>
    </source>
</reference>
<comment type="subcellular location">
    <subcellularLocation>
        <location evidence="2">Cell membrane</location>
        <topology evidence="2">Lipid-anchor</topology>
    </subcellularLocation>
</comment>
<dbReference type="NCBIfam" id="TIGR01845">
    <property type="entry name" value="outer_NodT"/>
    <property type="match status" value="1"/>
</dbReference>
<dbReference type="KEGG" id="acou:A5CBH24_14020"/>
<dbReference type="InterPro" id="IPR010131">
    <property type="entry name" value="MdtP/NodT-like"/>
</dbReference>
<dbReference type="AlphaFoldDB" id="A0A4Y1WUY4"/>
<keyword evidence="2" id="KW-0449">Lipoprotein</keyword>